<dbReference type="GO" id="GO:0009379">
    <property type="term" value="C:Holliday junction helicase complex"/>
    <property type="evidence" value="ECO:0007669"/>
    <property type="project" value="InterPro"/>
</dbReference>
<dbReference type="InterPro" id="IPR003583">
    <property type="entry name" value="Hlx-hairpin-Hlx_DNA-bd_motif"/>
</dbReference>
<protein>
    <submittedName>
        <fullName evidence="5">Uncharacterized protein</fullName>
    </submittedName>
</protein>
<dbReference type="SMART" id="SM00278">
    <property type="entry name" value="HhH1"/>
    <property type="match status" value="2"/>
</dbReference>
<dbReference type="SUPFAM" id="SSF46929">
    <property type="entry name" value="DNA helicase RuvA subunit, C-terminal domain"/>
    <property type="match status" value="1"/>
</dbReference>
<dbReference type="Pfam" id="PF14520">
    <property type="entry name" value="HHH_5"/>
    <property type="match status" value="1"/>
</dbReference>
<dbReference type="GO" id="GO:0003677">
    <property type="term" value="F:DNA binding"/>
    <property type="evidence" value="ECO:0007669"/>
    <property type="project" value="UniProtKB-KW"/>
</dbReference>
<organism evidence="5">
    <name type="scientific">Cyprideis torosa</name>
    <dbReference type="NCBI Taxonomy" id="163714"/>
    <lineage>
        <taxon>Eukaryota</taxon>
        <taxon>Metazoa</taxon>
        <taxon>Ecdysozoa</taxon>
        <taxon>Arthropoda</taxon>
        <taxon>Crustacea</taxon>
        <taxon>Oligostraca</taxon>
        <taxon>Ostracoda</taxon>
        <taxon>Podocopa</taxon>
        <taxon>Podocopida</taxon>
        <taxon>Cytherocopina</taxon>
        <taxon>Cytheroidea</taxon>
        <taxon>Cytherideidae</taxon>
        <taxon>Cyprideis</taxon>
    </lineage>
</organism>
<keyword evidence="2" id="KW-0227">DNA damage</keyword>
<evidence type="ECO:0000256" key="4">
    <source>
        <dbReference type="ARBA" id="ARBA00023204"/>
    </source>
</evidence>
<keyword evidence="4" id="KW-0234">DNA repair</keyword>
<dbReference type="OrthoDB" id="8300371at2759"/>
<dbReference type="EMBL" id="OB713048">
    <property type="protein sequence ID" value="CAD7238981.1"/>
    <property type="molecule type" value="Genomic_DNA"/>
</dbReference>
<keyword evidence="3" id="KW-0238">DNA-binding</keyword>
<dbReference type="GO" id="GO:0006281">
    <property type="term" value="P:DNA repair"/>
    <property type="evidence" value="ECO:0007669"/>
    <property type="project" value="UniProtKB-KW"/>
</dbReference>
<dbReference type="CDD" id="cd14332">
    <property type="entry name" value="UBA_RuvA_C"/>
    <property type="match status" value="1"/>
</dbReference>
<name>A0A7R8ZVZ7_9CRUS</name>
<dbReference type="NCBIfam" id="TIGR00084">
    <property type="entry name" value="ruvA"/>
    <property type="match status" value="1"/>
</dbReference>
<gene>
    <name evidence="5" type="ORF">CTOB1V02_LOCUS16796</name>
</gene>
<proteinExistence type="predicted"/>
<dbReference type="InterPro" id="IPR011114">
    <property type="entry name" value="RuvA_C"/>
</dbReference>
<sequence>EEKELFLLLKTVNGVGPKLAQGILSGINVAEFCQAIAAKDVKRLTALQGVGKKMAERLCLDLKDKVANLAFGGAMGDEYNLAGDGAEEVSVYSDALSALSNLGYSDPLARRALETVKGRFGREVFGGMGFSEILKEALRELS</sequence>
<dbReference type="Pfam" id="PF07499">
    <property type="entry name" value="RuvA_C"/>
    <property type="match status" value="1"/>
</dbReference>
<keyword evidence="1" id="KW-0963">Cytoplasm</keyword>
<dbReference type="SUPFAM" id="SSF47781">
    <property type="entry name" value="RuvA domain 2-like"/>
    <property type="match status" value="1"/>
</dbReference>
<dbReference type="Gene3D" id="1.10.8.10">
    <property type="entry name" value="DNA helicase RuvA subunit, C-terminal domain"/>
    <property type="match status" value="1"/>
</dbReference>
<feature type="non-terminal residue" evidence="5">
    <location>
        <position position="1"/>
    </location>
</feature>
<dbReference type="GO" id="GO:0005524">
    <property type="term" value="F:ATP binding"/>
    <property type="evidence" value="ECO:0007669"/>
    <property type="project" value="InterPro"/>
</dbReference>
<evidence type="ECO:0000256" key="1">
    <source>
        <dbReference type="ARBA" id="ARBA00022490"/>
    </source>
</evidence>
<dbReference type="GO" id="GO:0009378">
    <property type="term" value="F:four-way junction helicase activity"/>
    <property type="evidence" value="ECO:0007669"/>
    <property type="project" value="InterPro"/>
</dbReference>
<dbReference type="GO" id="GO:0006310">
    <property type="term" value="P:DNA recombination"/>
    <property type="evidence" value="ECO:0007669"/>
    <property type="project" value="InterPro"/>
</dbReference>
<dbReference type="InterPro" id="IPR000085">
    <property type="entry name" value="RuvA"/>
</dbReference>
<evidence type="ECO:0000256" key="3">
    <source>
        <dbReference type="ARBA" id="ARBA00023125"/>
    </source>
</evidence>
<dbReference type="InterPro" id="IPR010994">
    <property type="entry name" value="RuvA_2-like"/>
</dbReference>
<evidence type="ECO:0000256" key="2">
    <source>
        <dbReference type="ARBA" id="ARBA00022763"/>
    </source>
</evidence>
<dbReference type="InterPro" id="IPR036267">
    <property type="entry name" value="RuvA_C_sf"/>
</dbReference>
<dbReference type="AlphaFoldDB" id="A0A7R8ZVZ7"/>
<evidence type="ECO:0000313" key="5">
    <source>
        <dbReference type="EMBL" id="CAD7238981.1"/>
    </source>
</evidence>
<reference evidence="5" key="1">
    <citation type="submission" date="2020-11" db="EMBL/GenBank/DDBJ databases">
        <authorList>
            <person name="Tran Van P."/>
        </authorList>
    </citation>
    <scope>NUCLEOTIDE SEQUENCE</scope>
</reference>
<accession>A0A7R8ZVZ7</accession>
<dbReference type="Gene3D" id="1.10.150.20">
    <property type="entry name" value="5' to 3' exonuclease, C-terminal subdomain"/>
    <property type="match status" value="1"/>
</dbReference>